<sequence>MGYHKKGVEGHRSTSIGNAVQRDSTFTIGDGPAHGSHLTYGSAISAASEKFDAVTDAIEVRPKPWRLPVRGTFTDVLLPWTLHPQRCYLPAQHPDSTCPSTATATSASPCYFCQTRAHPTDGCNRPCPHCPKLRVHRATACHNRNSTLP</sequence>
<keyword evidence="2" id="KW-1185">Reference proteome</keyword>
<dbReference type="Proteomes" id="UP000887565">
    <property type="component" value="Unplaced"/>
</dbReference>
<evidence type="ECO:0000256" key="1">
    <source>
        <dbReference type="SAM" id="MobiDB-lite"/>
    </source>
</evidence>
<protein>
    <submittedName>
        <fullName evidence="3">Uncharacterized protein</fullName>
    </submittedName>
</protein>
<feature type="region of interest" description="Disordered" evidence="1">
    <location>
        <begin position="1"/>
        <end position="28"/>
    </location>
</feature>
<reference evidence="3" key="1">
    <citation type="submission" date="2022-11" db="UniProtKB">
        <authorList>
            <consortium name="WormBaseParasite"/>
        </authorList>
    </citation>
    <scope>IDENTIFICATION</scope>
</reference>
<dbReference type="WBParaSite" id="nRc.2.0.1.t20404-RA">
    <property type="protein sequence ID" value="nRc.2.0.1.t20404-RA"/>
    <property type="gene ID" value="nRc.2.0.1.g20404"/>
</dbReference>
<evidence type="ECO:0000313" key="3">
    <source>
        <dbReference type="WBParaSite" id="nRc.2.0.1.t20404-RA"/>
    </source>
</evidence>
<dbReference type="AlphaFoldDB" id="A0A915J2R0"/>
<accession>A0A915J2R0</accession>
<feature type="compositionally biased region" description="Basic and acidic residues" evidence="1">
    <location>
        <begin position="1"/>
        <end position="12"/>
    </location>
</feature>
<evidence type="ECO:0000313" key="2">
    <source>
        <dbReference type="Proteomes" id="UP000887565"/>
    </source>
</evidence>
<organism evidence="2 3">
    <name type="scientific">Romanomermis culicivorax</name>
    <name type="common">Nematode worm</name>
    <dbReference type="NCBI Taxonomy" id="13658"/>
    <lineage>
        <taxon>Eukaryota</taxon>
        <taxon>Metazoa</taxon>
        <taxon>Ecdysozoa</taxon>
        <taxon>Nematoda</taxon>
        <taxon>Enoplea</taxon>
        <taxon>Dorylaimia</taxon>
        <taxon>Mermithida</taxon>
        <taxon>Mermithoidea</taxon>
        <taxon>Mermithidae</taxon>
        <taxon>Romanomermis</taxon>
    </lineage>
</organism>
<feature type="compositionally biased region" description="Polar residues" evidence="1">
    <location>
        <begin position="13"/>
        <end position="27"/>
    </location>
</feature>
<name>A0A915J2R0_ROMCU</name>
<proteinExistence type="predicted"/>